<dbReference type="PANTHER" id="PTHR46103:SF1">
    <property type="entry name" value="RRNA METHYLTRANSFERASE 1, MITOCHONDRIAL"/>
    <property type="match status" value="1"/>
</dbReference>
<evidence type="ECO:0000259" key="7">
    <source>
        <dbReference type="SMART" id="SM00967"/>
    </source>
</evidence>
<dbReference type="SUPFAM" id="SSF75217">
    <property type="entry name" value="alpha/beta knot"/>
    <property type="match status" value="1"/>
</dbReference>
<dbReference type="Gene3D" id="3.40.1280.10">
    <property type="match status" value="1"/>
</dbReference>
<reference evidence="8" key="1">
    <citation type="submission" date="2021-02" db="EMBL/GenBank/DDBJ databases">
        <authorList>
            <person name="Nowell W R."/>
        </authorList>
    </citation>
    <scope>NUCLEOTIDE SEQUENCE</scope>
</reference>
<keyword evidence="5" id="KW-0496">Mitochondrion</keyword>
<evidence type="ECO:0000256" key="3">
    <source>
        <dbReference type="ARBA" id="ARBA00022679"/>
    </source>
</evidence>
<keyword evidence="2" id="KW-0489">Methyltransferase</keyword>
<sequence>MYYRIFRICFSRYFHSKTRLPQLDFTKPTSDRLKKLSFNEQSSTDNQSLLKVSLRGQCLFGLYPIELALKTKRRQFYQLFLSETSNENRPVLENIQQLAQQLSIPIKYVNTHALDRLSFDRPHQGVCLDCSSLPIQHIEQQTNIQQNLTKISVDLCLVKIHDPMNLGGIIRTAHFFGIDRIILTRGTCQPSPVASKASSGALELMSISTCNDLKTYLNILHEQKNIAVVCGTHKGNMPLQILRLDDMKKNCLNSNLQRIIVLIGNEHEGIPEEITEMCHYNVCIQPNAESEISSLNASVACALFLYHITAQINI</sequence>
<evidence type="ECO:0000313" key="8">
    <source>
        <dbReference type="EMBL" id="CAF0741057.1"/>
    </source>
</evidence>
<evidence type="ECO:0000256" key="4">
    <source>
        <dbReference type="ARBA" id="ARBA00022946"/>
    </source>
</evidence>
<dbReference type="PANTHER" id="PTHR46103">
    <property type="entry name" value="RRNA METHYLTRANSFERASE 1, MITOCHONDRIAL"/>
    <property type="match status" value="1"/>
</dbReference>
<dbReference type="InterPro" id="IPR029064">
    <property type="entry name" value="Ribosomal_eL30-like_sf"/>
</dbReference>
<proteinExistence type="predicted"/>
<dbReference type="GO" id="GO:0005739">
    <property type="term" value="C:mitochondrion"/>
    <property type="evidence" value="ECO:0007669"/>
    <property type="project" value="UniProtKB-SubCell"/>
</dbReference>
<keyword evidence="3" id="KW-0808">Transferase</keyword>
<dbReference type="Pfam" id="PF08032">
    <property type="entry name" value="SpoU_sub_bind"/>
    <property type="match status" value="1"/>
</dbReference>
<dbReference type="InterPro" id="IPR001537">
    <property type="entry name" value="SpoU_MeTrfase"/>
</dbReference>
<evidence type="ECO:0000256" key="5">
    <source>
        <dbReference type="ARBA" id="ARBA00023128"/>
    </source>
</evidence>
<evidence type="ECO:0000256" key="6">
    <source>
        <dbReference type="ARBA" id="ARBA00034881"/>
    </source>
</evidence>
<protein>
    <recommendedName>
        <fullName evidence="6">rRNA methyltransferase 1, mitochondrial</fullName>
    </recommendedName>
</protein>
<comment type="subcellular location">
    <subcellularLocation>
        <location evidence="1">Mitochondrion</location>
    </subcellularLocation>
</comment>
<dbReference type="InterPro" id="IPR029026">
    <property type="entry name" value="tRNA_m1G_MTases_N"/>
</dbReference>
<gene>
    <name evidence="8" type="ORF">IZO911_LOCUS3544</name>
</gene>
<dbReference type="GO" id="GO:0016435">
    <property type="term" value="F:rRNA (guanine) methyltransferase activity"/>
    <property type="evidence" value="ECO:0007669"/>
    <property type="project" value="TreeGrafter"/>
</dbReference>
<dbReference type="EMBL" id="CAJNOE010000018">
    <property type="protein sequence ID" value="CAF0741057.1"/>
    <property type="molecule type" value="Genomic_DNA"/>
</dbReference>
<dbReference type="InterPro" id="IPR047182">
    <property type="entry name" value="MRM1"/>
</dbReference>
<organism evidence="8 9">
    <name type="scientific">Adineta steineri</name>
    <dbReference type="NCBI Taxonomy" id="433720"/>
    <lineage>
        <taxon>Eukaryota</taxon>
        <taxon>Metazoa</taxon>
        <taxon>Spiralia</taxon>
        <taxon>Gnathifera</taxon>
        <taxon>Rotifera</taxon>
        <taxon>Eurotatoria</taxon>
        <taxon>Bdelloidea</taxon>
        <taxon>Adinetida</taxon>
        <taxon>Adinetidae</taxon>
        <taxon>Adineta</taxon>
    </lineage>
</organism>
<dbReference type="Pfam" id="PF00588">
    <property type="entry name" value="SpoU_methylase"/>
    <property type="match status" value="1"/>
</dbReference>
<evidence type="ECO:0000256" key="1">
    <source>
        <dbReference type="ARBA" id="ARBA00004173"/>
    </source>
</evidence>
<dbReference type="GO" id="GO:0003723">
    <property type="term" value="F:RNA binding"/>
    <property type="evidence" value="ECO:0007669"/>
    <property type="project" value="InterPro"/>
</dbReference>
<feature type="domain" description="RNA 2-O ribose methyltransferase substrate binding" evidence="7">
    <location>
        <begin position="58"/>
        <end position="136"/>
    </location>
</feature>
<evidence type="ECO:0000256" key="2">
    <source>
        <dbReference type="ARBA" id="ARBA00022603"/>
    </source>
</evidence>
<dbReference type="InterPro" id="IPR029028">
    <property type="entry name" value="Alpha/beta_knot_MTases"/>
</dbReference>
<evidence type="ECO:0000313" key="9">
    <source>
        <dbReference type="Proteomes" id="UP000663860"/>
    </source>
</evidence>
<dbReference type="Proteomes" id="UP000663860">
    <property type="component" value="Unassembled WGS sequence"/>
</dbReference>
<keyword evidence="4" id="KW-0809">Transit peptide</keyword>
<name>A0A813NZ43_9BILA</name>
<dbReference type="Gene3D" id="3.30.1330.30">
    <property type="match status" value="1"/>
</dbReference>
<dbReference type="SUPFAM" id="SSF55315">
    <property type="entry name" value="L30e-like"/>
    <property type="match status" value="1"/>
</dbReference>
<comment type="caution">
    <text evidence="8">The sequence shown here is derived from an EMBL/GenBank/DDBJ whole genome shotgun (WGS) entry which is preliminary data.</text>
</comment>
<accession>A0A813NZ43</accession>
<dbReference type="SMART" id="SM00967">
    <property type="entry name" value="SpoU_sub_bind"/>
    <property type="match status" value="1"/>
</dbReference>
<dbReference type="AlphaFoldDB" id="A0A813NZ43"/>
<dbReference type="InterPro" id="IPR013123">
    <property type="entry name" value="SpoU_subst-bd"/>
</dbReference>